<dbReference type="PIRSF" id="PIRSF033093">
    <property type="entry name" value="UCP_ML1119"/>
    <property type="match status" value="1"/>
</dbReference>
<feature type="domain" description="Calcineurin-like phosphoesterase" evidence="1">
    <location>
        <begin position="4"/>
        <end position="167"/>
    </location>
</feature>
<dbReference type="Proteomes" id="UP000474957">
    <property type="component" value="Unassembled WGS sequence"/>
</dbReference>
<protein>
    <submittedName>
        <fullName evidence="2">DNA repair exonuclease</fullName>
    </submittedName>
</protein>
<sequence length="377" mass="40421">MTDFRFIHTADLHLGKRYSTLPDEHLRGRLAEARHAVLARIAHAARDHGAAHVLVAGDIFDTETPSDPVWRQALAAMGADAALTWWLLPGNHDSLAAEALWSRIADHAPGNVRPLLSAEPVAVAPGIRLLPAPPTRRYPGRDLTDWFAADEGDPASLRIGLAHGPVQNFGDNDTRDGIPPDRAATARLDYLALGDWHGMVQVGPRTFYPGAPERDGYKHRGRGVCLAVTLGRPGDPPAVVPVETGGFHWEELPLPLTPGHDAAQALRSLLPADTAGRRDMLLRVRAAGRASLAEQAAMADAADAVAPDFAQFQLDASALATEYRADDLDAIDRAGALRMAADDLLAEAQDDGRPAEDRAVASAALNRLYGYVREGRA</sequence>
<dbReference type="EMBL" id="WIND01000002">
    <property type="protein sequence ID" value="MSU88692.1"/>
    <property type="molecule type" value="Genomic_DNA"/>
</dbReference>
<evidence type="ECO:0000313" key="3">
    <source>
        <dbReference type="Proteomes" id="UP000474957"/>
    </source>
</evidence>
<dbReference type="RefSeq" id="WP_154444988.1">
    <property type="nucleotide sequence ID" value="NZ_WIND01000002.1"/>
</dbReference>
<keyword evidence="2" id="KW-0540">Nuclease</keyword>
<dbReference type="InterPro" id="IPR050535">
    <property type="entry name" value="DNA_Repair-Maintenance_Comp"/>
</dbReference>
<dbReference type="InterPro" id="IPR029052">
    <property type="entry name" value="Metallo-depent_PP-like"/>
</dbReference>
<reference evidence="2 3" key="1">
    <citation type="submission" date="2019-10" db="EMBL/GenBank/DDBJ databases">
        <title>Cognatihalovulum marinum gen. nov. sp. nov., a new member of the family Rhodobacteraceae isolated from deep seawater of the Northwest Indian Ocean.</title>
        <authorList>
            <person name="Ruan C."/>
            <person name="Wang J."/>
            <person name="Zheng X."/>
            <person name="Song L."/>
            <person name="Zhu Y."/>
            <person name="Huang Y."/>
            <person name="Lu Z."/>
            <person name="Du W."/>
            <person name="Huang L."/>
            <person name="Dai X."/>
        </authorList>
    </citation>
    <scope>NUCLEOTIDE SEQUENCE [LARGE SCALE GENOMIC DNA]</scope>
    <source>
        <strain evidence="2 3">2CG4</strain>
    </source>
</reference>
<dbReference type="Gene3D" id="3.60.21.10">
    <property type="match status" value="1"/>
</dbReference>
<proteinExistence type="predicted"/>
<keyword evidence="3" id="KW-1185">Reference proteome</keyword>
<dbReference type="GO" id="GO:0004527">
    <property type="term" value="F:exonuclease activity"/>
    <property type="evidence" value="ECO:0007669"/>
    <property type="project" value="UniProtKB-KW"/>
</dbReference>
<evidence type="ECO:0000313" key="2">
    <source>
        <dbReference type="EMBL" id="MSU88692.1"/>
    </source>
</evidence>
<comment type="caution">
    <text evidence="2">The sequence shown here is derived from an EMBL/GenBank/DDBJ whole genome shotgun (WGS) entry which is preliminary data.</text>
</comment>
<name>A0A6L5YXV9_9RHOB</name>
<dbReference type="PANTHER" id="PTHR30337:SF0">
    <property type="entry name" value="NUCLEASE SBCCD SUBUNIT D"/>
    <property type="match status" value="1"/>
</dbReference>
<dbReference type="SUPFAM" id="SSF56300">
    <property type="entry name" value="Metallo-dependent phosphatases"/>
    <property type="match status" value="1"/>
</dbReference>
<dbReference type="Pfam" id="PF00149">
    <property type="entry name" value="Metallophos"/>
    <property type="match status" value="1"/>
</dbReference>
<evidence type="ECO:0000259" key="1">
    <source>
        <dbReference type="Pfam" id="PF00149"/>
    </source>
</evidence>
<dbReference type="InterPro" id="IPR004843">
    <property type="entry name" value="Calcineurin-like_PHP"/>
</dbReference>
<keyword evidence="2" id="KW-0378">Hydrolase</keyword>
<accession>A0A6L5YXV9</accession>
<gene>
    <name evidence="2" type="ORF">GE300_03535</name>
</gene>
<dbReference type="AlphaFoldDB" id="A0A6L5YXV9"/>
<dbReference type="InterPro" id="IPR014577">
    <property type="entry name" value="UCP033093_metalloPase"/>
</dbReference>
<organism evidence="2 3">
    <name type="scientific">Halovulum marinum</name>
    <dbReference type="NCBI Taxonomy" id="2662447"/>
    <lineage>
        <taxon>Bacteria</taxon>
        <taxon>Pseudomonadati</taxon>
        <taxon>Pseudomonadota</taxon>
        <taxon>Alphaproteobacteria</taxon>
        <taxon>Rhodobacterales</taxon>
        <taxon>Paracoccaceae</taxon>
        <taxon>Halovulum</taxon>
    </lineage>
</organism>
<keyword evidence="2" id="KW-0269">Exonuclease</keyword>
<dbReference type="PANTHER" id="PTHR30337">
    <property type="entry name" value="COMPONENT OF ATP-DEPENDENT DSDNA EXONUCLEASE"/>
    <property type="match status" value="1"/>
</dbReference>